<dbReference type="AlphaFoldDB" id="A0A914DYV7"/>
<sequence length="137" mass="15824">MTLLALFSIGLIFDLSSALICYKSDFETGETVMVSNSDFVYCVSFHYNKDSRKSDKTHKPFLDGVTKEELEEDYGMLLNSDTSVYSVLSLCLFEKYDWAKLNLSKRSIEFQFRCLCDQDLCNGGEKFEDYLENLKHV</sequence>
<dbReference type="Proteomes" id="UP000887540">
    <property type="component" value="Unplaced"/>
</dbReference>
<feature type="chain" id="PRO_5037064602" evidence="1">
    <location>
        <begin position="19"/>
        <end position="137"/>
    </location>
</feature>
<name>A0A914DYV7_9BILA</name>
<organism evidence="2 3">
    <name type="scientific">Acrobeloides nanus</name>
    <dbReference type="NCBI Taxonomy" id="290746"/>
    <lineage>
        <taxon>Eukaryota</taxon>
        <taxon>Metazoa</taxon>
        <taxon>Ecdysozoa</taxon>
        <taxon>Nematoda</taxon>
        <taxon>Chromadorea</taxon>
        <taxon>Rhabditida</taxon>
        <taxon>Tylenchina</taxon>
        <taxon>Cephalobomorpha</taxon>
        <taxon>Cephaloboidea</taxon>
        <taxon>Cephalobidae</taxon>
        <taxon>Acrobeloides</taxon>
    </lineage>
</organism>
<dbReference type="InterPro" id="IPR035291">
    <property type="entry name" value="DUF5354"/>
</dbReference>
<accession>A0A914DYV7</accession>
<feature type="signal peptide" evidence="1">
    <location>
        <begin position="1"/>
        <end position="18"/>
    </location>
</feature>
<dbReference type="WBParaSite" id="ACRNAN_scaffold4548.g13589.t1">
    <property type="protein sequence ID" value="ACRNAN_scaffold4548.g13589.t1"/>
    <property type="gene ID" value="ACRNAN_scaffold4548.g13589"/>
</dbReference>
<proteinExistence type="predicted"/>
<dbReference type="Pfam" id="PF17305">
    <property type="entry name" value="DUF5354"/>
    <property type="match status" value="1"/>
</dbReference>
<keyword evidence="2" id="KW-1185">Reference proteome</keyword>
<keyword evidence="1" id="KW-0732">Signal</keyword>
<reference evidence="3" key="1">
    <citation type="submission" date="2022-11" db="UniProtKB">
        <authorList>
            <consortium name="WormBaseParasite"/>
        </authorList>
    </citation>
    <scope>IDENTIFICATION</scope>
</reference>
<evidence type="ECO:0000313" key="2">
    <source>
        <dbReference type="Proteomes" id="UP000887540"/>
    </source>
</evidence>
<evidence type="ECO:0000313" key="3">
    <source>
        <dbReference type="WBParaSite" id="ACRNAN_scaffold4548.g13589.t1"/>
    </source>
</evidence>
<protein>
    <submittedName>
        <fullName evidence="3">Uncharacterized protein</fullName>
    </submittedName>
</protein>
<evidence type="ECO:0000256" key="1">
    <source>
        <dbReference type="SAM" id="SignalP"/>
    </source>
</evidence>